<name>A0A099IAQ4_CLOIN</name>
<reference evidence="1 2" key="1">
    <citation type="submission" date="2014-08" db="EMBL/GenBank/DDBJ databases">
        <title>Clostridium innocuum, an unnegligible vancomycin-resistant pathogen causing extra-intestinal infections.</title>
        <authorList>
            <person name="Feng Y."/>
            <person name="Chiu C.-H."/>
        </authorList>
    </citation>
    <scope>NUCLEOTIDE SEQUENCE [LARGE SCALE GENOMIC DNA]</scope>
    <source>
        <strain evidence="1 2">AN88</strain>
    </source>
</reference>
<organism evidence="1 2">
    <name type="scientific">Clostridium innocuum</name>
    <dbReference type="NCBI Taxonomy" id="1522"/>
    <lineage>
        <taxon>Bacteria</taxon>
        <taxon>Bacillati</taxon>
        <taxon>Bacillota</taxon>
        <taxon>Clostridia</taxon>
        <taxon>Eubacteriales</taxon>
        <taxon>Clostridiaceae</taxon>
        <taxon>Clostridium</taxon>
    </lineage>
</organism>
<proteinExistence type="predicted"/>
<gene>
    <name evidence="1" type="ORF">CIAN88_04585</name>
</gene>
<dbReference type="AlphaFoldDB" id="A0A099IAQ4"/>
<protein>
    <submittedName>
        <fullName evidence="1">Uncharacterized protein</fullName>
    </submittedName>
</protein>
<evidence type="ECO:0000313" key="1">
    <source>
        <dbReference type="EMBL" id="KGJ54262.1"/>
    </source>
</evidence>
<comment type="caution">
    <text evidence="1">The sequence shown here is derived from an EMBL/GenBank/DDBJ whole genome shotgun (WGS) entry which is preliminary data.</text>
</comment>
<sequence>MMQSRKSIDFVQFIKDHEGEIFGKKRRITGQSYCSTYRKQIAALDMKLNEFISRDDARAKDITFLLGLFAFSISQFSVQIKTDVNRYEAAFYALFEEGDVQ</sequence>
<evidence type="ECO:0000313" key="2">
    <source>
        <dbReference type="Proteomes" id="UP000030008"/>
    </source>
</evidence>
<accession>A0A099IAQ4</accession>
<dbReference type="EMBL" id="JQIF01000018">
    <property type="protein sequence ID" value="KGJ54262.1"/>
    <property type="molecule type" value="Genomic_DNA"/>
</dbReference>
<dbReference type="Proteomes" id="UP000030008">
    <property type="component" value="Unassembled WGS sequence"/>
</dbReference>